<name>A0A6L7G2K3_9RHOB</name>
<evidence type="ECO:0000313" key="2">
    <source>
        <dbReference type="EMBL" id="MXN17640.1"/>
    </source>
</evidence>
<dbReference type="InterPro" id="IPR038696">
    <property type="entry name" value="IalB_sf"/>
</dbReference>
<gene>
    <name evidence="2" type="ORF">GR170_07340</name>
</gene>
<proteinExistence type="predicted"/>
<dbReference type="Proteomes" id="UP000477911">
    <property type="component" value="Unassembled WGS sequence"/>
</dbReference>
<accession>A0A6L7G2K3</accession>
<dbReference type="InterPro" id="IPR010642">
    <property type="entry name" value="Invasion_prot_B"/>
</dbReference>
<sequence>MAGAASAQDAASGDASKAPAAEGTQAPAQNGELSMGEDPNKDPQVGQNYTKGKEGDWTIQCVKTDKEKDPCHMVQVLKGEEGNSVAEITIFRVPAGNGPAIAGANVIVPLETLLPAGVLVNVDGSADKKYPFATCTQVGCVARVGLAQDDLNALKKGKVANVTIRPFSRPDVTVPLKMSLSGFTAAFDQTTVEPAGN</sequence>
<evidence type="ECO:0000313" key="3">
    <source>
        <dbReference type="Proteomes" id="UP000477911"/>
    </source>
</evidence>
<feature type="compositionally biased region" description="Low complexity" evidence="1">
    <location>
        <begin position="1"/>
        <end position="21"/>
    </location>
</feature>
<keyword evidence="3" id="KW-1185">Reference proteome</keyword>
<protein>
    <submittedName>
        <fullName evidence="2">Invasion associated locus B family protein</fullName>
    </submittedName>
</protein>
<dbReference type="EMBL" id="WUMU01000005">
    <property type="protein sequence ID" value="MXN17640.1"/>
    <property type="molecule type" value="Genomic_DNA"/>
</dbReference>
<feature type="region of interest" description="Disordered" evidence="1">
    <location>
        <begin position="1"/>
        <end position="52"/>
    </location>
</feature>
<evidence type="ECO:0000256" key="1">
    <source>
        <dbReference type="SAM" id="MobiDB-lite"/>
    </source>
</evidence>
<dbReference type="AlphaFoldDB" id="A0A6L7G2K3"/>
<dbReference type="Gene3D" id="2.60.40.1880">
    <property type="entry name" value="Invasion associated locus B (IalB) protein"/>
    <property type="match status" value="1"/>
</dbReference>
<comment type="caution">
    <text evidence="2">The sequence shown here is derived from an EMBL/GenBank/DDBJ whole genome shotgun (WGS) entry which is preliminary data.</text>
</comment>
<reference evidence="2 3" key="1">
    <citation type="submission" date="2019-12" db="EMBL/GenBank/DDBJ databases">
        <authorList>
            <person name="Li M."/>
        </authorList>
    </citation>
    <scope>NUCLEOTIDE SEQUENCE [LARGE SCALE GENOMIC DNA]</scope>
    <source>
        <strain evidence="2 3">GBMRC 2024</strain>
    </source>
</reference>
<organism evidence="2 3">
    <name type="scientific">Pseudooceanicola albus</name>
    <dbReference type="NCBI Taxonomy" id="2692189"/>
    <lineage>
        <taxon>Bacteria</taxon>
        <taxon>Pseudomonadati</taxon>
        <taxon>Pseudomonadota</taxon>
        <taxon>Alphaproteobacteria</taxon>
        <taxon>Rhodobacterales</taxon>
        <taxon>Paracoccaceae</taxon>
        <taxon>Pseudooceanicola</taxon>
    </lineage>
</organism>
<dbReference type="Pfam" id="PF06776">
    <property type="entry name" value="IalB"/>
    <property type="match status" value="1"/>
</dbReference>